<organism evidence="3 4">
    <name type="scientific">Armillaria ostoyae</name>
    <name type="common">Armillaria root rot fungus</name>
    <dbReference type="NCBI Taxonomy" id="47428"/>
    <lineage>
        <taxon>Eukaryota</taxon>
        <taxon>Fungi</taxon>
        <taxon>Dikarya</taxon>
        <taxon>Basidiomycota</taxon>
        <taxon>Agaricomycotina</taxon>
        <taxon>Agaricomycetes</taxon>
        <taxon>Agaricomycetidae</taxon>
        <taxon>Agaricales</taxon>
        <taxon>Marasmiineae</taxon>
        <taxon>Physalacriaceae</taxon>
        <taxon>Armillaria</taxon>
    </lineage>
</organism>
<feature type="region of interest" description="Disordered" evidence="1">
    <location>
        <begin position="1"/>
        <end position="25"/>
    </location>
</feature>
<dbReference type="InterPro" id="IPR000719">
    <property type="entry name" value="Prot_kinase_dom"/>
</dbReference>
<reference evidence="4" key="1">
    <citation type="journal article" date="2017" name="Nat. Ecol. Evol.">
        <title>Genome expansion and lineage-specific genetic innovations in the forest pathogenic fungi Armillaria.</title>
        <authorList>
            <person name="Sipos G."/>
            <person name="Prasanna A.N."/>
            <person name="Walter M.C."/>
            <person name="O'Connor E."/>
            <person name="Balint B."/>
            <person name="Krizsan K."/>
            <person name="Kiss B."/>
            <person name="Hess J."/>
            <person name="Varga T."/>
            <person name="Slot J."/>
            <person name="Riley R."/>
            <person name="Boka B."/>
            <person name="Rigling D."/>
            <person name="Barry K."/>
            <person name="Lee J."/>
            <person name="Mihaltcheva S."/>
            <person name="LaButti K."/>
            <person name="Lipzen A."/>
            <person name="Waldron R."/>
            <person name="Moloney N.M."/>
            <person name="Sperisen C."/>
            <person name="Kredics L."/>
            <person name="Vagvoelgyi C."/>
            <person name="Patrignani A."/>
            <person name="Fitzpatrick D."/>
            <person name="Nagy I."/>
            <person name="Doyle S."/>
            <person name="Anderson J.B."/>
            <person name="Grigoriev I.V."/>
            <person name="Gueldener U."/>
            <person name="Muensterkoetter M."/>
            <person name="Nagy L.G."/>
        </authorList>
    </citation>
    <scope>NUCLEOTIDE SEQUENCE [LARGE SCALE GENOMIC DNA]</scope>
    <source>
        <strain evidence="4">C18/9</strain>
    </source>
</reference>
<evidence type="ECO:0000259" key="2">
    <source>
        <dbReference type="PROSITE" id="PS50011"/>
    </source>
</evidence>
<dbReference type="AlphaFoldDB" id="A0A284RQW9"/>
<proteinExistence type="predicted"/>
<dbReference type="Proteomes" id="UP000219338">
    <property type="component" value="Unassembled WGS sequence"/>
</dbReference>
<dbReference type="InterPro" id="IPR011009">
    <property type="entry name" value="Kinase-like_dom_sf"/>
</dbReference>
<feature type="domain" description="Protein kinase" evidence="2">
    <location>
        <begin position="69"/>
        <end position="297"/>
    </location>
</feature>
<dbReference type="PROSITE" id="PS50011">
    <property type="entry name" value="PROTEIN_KINASE_DOM"/>
    <property type="match status" value="1"/>
</dbReference>
<name>A0A284RQW9_ARMOS</name>
<dbReference type="Gene3D" id="1.10.510.10">
    <property type="entry name" value="Transferase(Phosphotransferase) domain 1"/>
    <property type="match status" value="1"/>
</dbReference>
<protein>
    <recommendedName>
        <fullName evidence="2">Protein kinase domain-containing protein</fullName>
    </recommendedName>
</protein>
<feature type="compositionally biased region" description="Polar residues" evidence="1">
    <location>
        <begin position="7"/>
        <end position="18"/>
    </location>
</feature>
<dbReference type="GO" id="GO:0005524">
    <property type="term" value="F:ATP binding"/>
    <property type="evidence" value="ECO:0007669"/>
    <property type="project" value="InterPro"/>
</dbReference>
<dbReference type="EMBL" id="FUEG01000013">
    <property type="protein sequence ID" value="SJL11085.1"/>
    <property type="molecule type" value="Genomic_DNA"/>
</dbReference>
<keyword evidence="4" id="KW-1185">Reference proteome</keyword>
<dbReference type="OrthoDB" id="3007099at2759"/>
<evidence type="ECO:0000256" key="1">
    <source>
        <dbReference type="SAM" id="MobiDB-lite"/>
    </source>
</evidence>
<dbReference type="SUPFAM" id="SSF56112">
    <property type="entry name" value="Protein kinase-like (PK-like)"/>
    <property type="match status" value="1"/>
</dbReference>
<dbReference type="GO" id="GO:0004672">
    <property type="term" value="F:protein kinase activity"/>
    <property type="evidence" value="ECO:0007669"/>
    <property type="project" value="InterPro"/>
</dbReference>
<evidence type="ECO:0000313" key="3">
    <source>
        <dbReference type="EMBL" id="SJL11085.1"/>
    </source>
</evidence>
<accession>A0A284RQW9</accession>
<evidence type="ECO:0000313" key="4">
    <source>
        <dbReference type="Proteomes" id="UP000219338"/>
    </source>
</evidence>
<gene>
    <name evidence="3" type="ORF">ARMOST_14488</name>
</gene>
<sequence>MREAATAATNRNIPTKSQGAWARQRPQSIEFSHGDLKVHNNRDTYIHRTRNITIASRKAASTNPNLFRLLPPFALQGGQYQLVLKNAIRCEPDRLSQVWVADVRKHNDESSWGCVVLKLQSACVEELVYNALQDIQGCTVPYFYGKHALTLPNGEPTRVNLLEYIEGQTLAELHDTYPAHRTTPLEPKQYCELLKKLKYLYVPAMQGIHEINDRRVVLRDLKPENIMITPSASNQVVFIDFGHAFLNAPEEFVKSYPNPLRMASCVIKCCRQHDNDVKKWAKKCLSPDLQPPIPVPL</sequence>